<dbReference type="InterPro" id="IPR008969">
    <property type="entry name" value="CarboxyPept-like_regulatory"/>
</dbReference>
<keyword evidence="5" id="KW-1133">Transmembrane helix</keyword>
<organism evidence="6 7">
    <name type="scientific">Candidatus Altarchaeum hamiconexum</name>
    <dbReference type="NCBI Taxonomy" id="1803513"/>
    <lineage>
        <taxon>Archaea</taxon>
        <taxon>Candidatus Altarchaeota</taxon>
        <taxon>Candidatus Altiarchaeia</taxon>
        <taxon>Candidatus Altarchaeales</taxon>
        <taxon>Candidatus Altarchaeaceae</taxon>
        <taxon>Candidatus Altarchaeum</taxon>
    </lineage>
</organism>
<evidence type="ECO:0000313" key="6">
    <source>
        <dbReference type="EMBL" id="NCN65037.1"/>
    </source>
</evidence>
<keyword evidence="5" id="KW-0812">Transmembrane</keyword>
<comment type="caution">
    <text evidence="6">The sequence shown here is derived from an EMBL/GenBank/DDBJ whole genome shotgun (WGS) entry which is preliminary data.</text>
</comment>
<keyword evidence="3" id="KW-0732">Signal</keyword>
<proteinExistence type="inferred from homology"/>
<name>A0A8J7Z0R5_9ARCH</name>
<comment type="similarity">
    <text evidence="1">Belongs to the serine-aspartate repeat-containing protein (SDr) family.</text>
</comment>
<accession>A0A8J7Z0R5</accession>
<dbReference type="Gene3D" id="2.60.40.1120">
    <property type="entry name" value="Carboxypeptidase-like, regulatory domain"/>
    <property type="match status" value="6"/>
</dbReference>
<feature type="non-terminal residue" evidence="6">
    <location>
        <position position="1"/>
    </location>
</feature>
<evidence type="ECO:0000256" key="1">
    <source>
        <dbReference type="ARBA" id="ARBA00007257"/>
    </source>
</evidence>
<sequence length="2348" mass="259949">CDREFPLCKAVVIEVNVTGCAYDNAESVNLEGARIDLIDFFTENIVKTKYSNASGKAIFEDVPAGTYYFKVTKLRYISNENKSAVCIYTSESSNCNREFSLCEACIMHINVTNNVSNPIETAQVKLFAENGTLITLRYTNANGTVQILGIPTGNYYANATKSGYTTASSIYDGLQFYSEETCGDIVLKISLKETVDVCVNDTDNNSLQGVKVDLIKVADNKIEKTLYTNATGCAVFNDISDSNYYINVSKPGYASDQSDTFTYSETEGYFKPFQLLEKPKITGMVTDEATNQTIKGVLVQLCDLMGTCIMNTTTDINGTYKLVELPETGQYKLVFSKLEYNTEEVDNADGNLIVLNELTSYEINVSLVEKPNIDGYVDTNTTVHIKYLEGVTVQLDKDCNDVADNITTTDANGYYVFVAPVAGDYKLKFIKQGYLVGESNCTPFNAFNPLEINMSLDKAPSIDGYVLDQSNKTIKGAVVILDKDCDGTIENTTTTNAYGYYIFESPEAPPSGVKYCINAEKTGYISPETPYNISFSNAPYEVNISLTTKPSIYGYVTEEDNITPILGAKVVLDKGCNGEDATDVYQLTDNSGYFVFDQPSPDQYCIYASKSGYVSNELLPPEMPFFDGTSEIEVNISLAESAAAAKISGYVKDENGTPIENAIVELYKDCTELINTTNTFVNGYYEFTPEPGNYCIKVSKSGYNSMEENFATDPEFGTFNRTENFIYNFSLTLSITPYIQICVKDSETNETLSDALVEIYKGNSRVAYDSTNVTGCVKFYNISAGNYTVKASKHGYEENEGQIEYDEGILLSEIKLAVMKGIKVCVVEVNTTTPIAKANVTLFNSTFLASGETDSKGCYLFLNISYGNYSINATAKGYIPSNGTVEYLGDTNLTIKLTPLPRITICVYDNETGNETTGKRISNATVVLYNETVVLYNETLSYNANGTTDDTGCYKFMQEYVGQIPNGTYYANASATHYMPNGLITPFFNNTGDIIVDIGLVKPPRIIINVSYENNGSPIQNASVTLYNETWNETKFTNEEGMVEFFVPAGNYSFNVTLLGTLNVSGNINFNGSVHFFQPVGLRLDICGSIDDITILEEEGAYGVQRGVINVNVTITGKLTYNATASVVSQNGTIVGTFNLTRIGNTSTYMGSYDISNLNELNYTLNISLNDQCNTKGTKIFNVFYECISPTDPNCPITASLVNNNIAYCGDDNGCIGSISKGGKTDYGNRYELYSTIVWNYADEMENLSTVNFTNLTDIVNWQAATSMVKVGSSYYIAYEDYSNNNHNPKIRFIYLSSASATYQNISFEISQQGMRYYYPAMAYDNTNNKIYLVYMGRGEGDLQASLYQRECTPSGASLSCTNEEKIIYIPAGDAKEPAIARYNGKTYIAYANNSDIYICGEGGICTQHTHFAEKIAFNWNYSISGNIQELKDYLINNFGITWIANENPNITENEIKFTNVTLTLKNEINHTYYVLANILDKKYVFKVKKEEVIAGNITVYGALRWWEVETKGQKMNMTCEAHHPNILFKNGNLYLSYQVDTPLLDIIELHYPVKDKVTESITTYFVKAPLTDNRIHIDKCVQANCTANGTISTILHKAVSAEGVKKTDFDDANFDGATFSSIKNPWLFEFNNSVYVSFDATDAPYAWKYNESSTVENVVNLDLANITKTINMGSVKYGEAYTKCAFNNNSYVSSPNINKRDARAYIFNDPVITLTINANISKLNVNVGDDEITLTIDSSNITTVAPEDVLSENATLNNNIVTLKLNKSYYLKKIDEMETIGEQAFINREFVYNITVIVGNDTELKSILKVGSISIGDFVAPDIRDEDVKIVNLKDKGELHSGDTVYMNVSLKNREALPSVVKVFFRPYVNVSGNIISATPTGLQLGDPNLDKIFDNQGIENGFGGVGVEGTPYVLPDEVNNQTTYYLNVTVVVYDMCCNFQVWNKVLTITKKEPGEGLPRLERQPQPHPAISTRGTGGGVSGVMAFELPPTVTPPVTTTEGIFRSATETNYTLSVRNITAMEENKSFIVKVINETFTYNITYKQINTTNGTRWAEVNKTLINKAETPVSNANVEYAGQTAVTGTDGTTIIPKAIAGTWDIRATKAGAEVRTTTVIEVVKPKAVEKEILIVSLLKGAKEKEGIYEFEVRDKKGNLATNREFNVKLPDNTTQKVVTDEQGRFSLTINQSGYLIVDQQEYADYAVEHFALPVEIETKKHDYWIWFLLLLPILLLIYLILFMMKGKVEITKERGDGKVSITIANKTHKTLDACMLEDVIPLGLQVEVITQGLERTAMGDTLIMNLGNLKKGEKRIAEYKITNAEGIKGAGAKGLPEAKVVWSNGEQRSKNI</sequence>
<feature type="compositionally biased region" description="Basic and acidic residues" evidence="4">
    <location>
        <begin position="1957"/>
        <end position="1966"/>
    </location>
</feature>
<dbReference type="EMBL" id="JAACVF010000076">
    <property type="protein sequence ID" value="NCN65037.1"/>
    <property type="molecule type" value="Genomic_DNA"/>
</dbReference>
<dbReference type="PANTHER" id="PTHR36108">
    <property type="entry name" value="COLOSSIN-B-RELATED"/>
    <property type="match status" value="1"/>
</dbReference>
<gene>
    <name evidence="6" type="ORF">GW910_03035</name>
</gene>
<keyword evidence="2" id="KW-0964">Secreted</keyword>
<keyword evidence="5" id="KW-0472">Membrane</keyword>
<reference evidence="6" key="1">
    <citation type="submission" date="2019-11" db="EMBL/GenBank/DDBJ databases">
        <title>Lipid analysis of CO2-rich subsurface aquifers suggests an autotrophy-based deep biosphere with lysolipids enriched in CPR bacteria.</title>
        <authorList>
            <person name="Probst A.J."/>
            <person name="Elling F.J."/>
            <person name="Castelle C.J."/>
            <person name="Zhu Q."/>
            <person name="Elvert M."/>
            <person name="Birarda G."/>
            <person name="Holman H.-Y."/>
            <person name="Lane K.R."/>
            <person name="Ladd B."/>
            <person name="Ryan M.C."/>
            <person name="Woyke T."/>
            <person name="Hinrichs K.-U."/>
            <person name="Banfield J.F."/>
        </authorList>
    </citation>
    <scope>NUCLEOTIDE SEQUENCE</scope>
    <source>
        <strain evidence="6">CG_2015-01_33_1645</strain>
    </source>
</reference>
<protein>
    <submittedName>
        <fullName evidence="6">Uncharacterized protein</fullName>
    </submittedName>
</protein>
<evidence type="ECO:0000256" key="4">
    <source>
        <dbReference type="SAM" id="MobiDB-lite"/>
    </source>
</evidence>
<evidence type="ECO:0000256" key="3">
    <source>
        <dbReference type="ARBA" id="ARBA00022729"/>
    </source>
</evidence>
<dbReference type="InterPro" id="IPR013783">
    <property type="entry name" value="Ig-like_fold"/>
</dbReference>
<dbReference type="Gene3D" id="2.60.40.10">
    <property type="entry name" value="Immunoglobulins"/>
    <property type="match status" value="4"/>
</dbReference>
<dbReference type="SUPFAM" id="SSF49478">
    <property type="entry name" value="Cna protein B-type domain"/>
    <property type="match status" value="5"/>
</dbReference>
<feature type="region of interest" description="Disordered" evidence="4">
    <location>
        <begin position="1957"/>
        <end position="1977"/>
    </location>
</feature>
<dbReference type="SUPFAM" id="SSF49464">
    <property type="entry name" value="Carboxypeptidase regulatory domain-like"/>
    <property type="match status" value="6"/>
</dbReference>
<evidence type="ECO:0000256" key="5">
    <source>
        <dbReference type="SAM" id="Phobius"/>
    </source>
</evidence>
<dbReference type="Pfam" id="PF13620">
    <property type="entry name" value="CarboxypepD_reg"/>
    <property type="match status" value="3"/>
</dbReference>
<evidence type="ECO:0000256" key="2">
    <source>
        <dbReference type="ARBA" id="ARBA00022525"/>
    </source>
</evidence>
<dbReference type="Proteomes" id="UP000768163">
    <property type="component" value="Unassembled WGS sequence"/>
</dbReference>
<evidence type="ECO:0000313" key="7">
    <source>
        <dbReference type="Proteomes" id="UP000768163"/>
    </source>
</evidence>
<feature type="transmembrane region" description="Helical" evidence="5">
    <location>
        <begin position="2219"/>
        <end position="2240"/>
    </location>
</feature>
<dbReference type="PANTHER" id="PTHR36108:SF13">
    <property type="entry name" value="COLOSSIN-B-RELATED"/>
    <property type="match status" value="1"/>
</dbReference>